<dbReference type="EMBL" id="AHZU02000312">
    <property type="protein sequence ID" value="KFG46044.1"/>
    <property type="molecule type" value="Genomic_DNA"/>
</dbReference>
<dbReference type="AlphaFoldDB" id="A0A086KNS6"/>
<comment type="caution">
    <text evidence="1">The sequence shown here is derived from an EMBL/GenBank/DDBJ whole genome shotgun (WGS) entry which is preliminary data.</text>
</comment>
<protein>
    <submittedName>
        <fullName evidence="1">Uncharacterized protein</fullName>
    </submittedName>
</protein>
<reference evidence="1 2" key="1">
    <citation type="submission" date="2014-02" db="EMBL/GenBank/DDBJ databases">
        <authorList>
            <person name="Sibley D."/>
            <person name="Venepally P."/>
            <person name="Karamycheva S."/>
            <person name="Hadjithomas M."/>
            <person name="Khan A."/>
            <person name="Brunk B."/>
            <person name="Roos D."/>
            <person name="Caler E."/>
            <person name="Lorenzi H."/>
        </authorList>
    </citation>
    <scope>NUCLEOTIDE SEQUENCE [LARGE SCALE GENOMIC DNA]</scope>
    <source>
        <strain evidence="1 2">GAB2-2007-GAL-DOM2</strain>
    </source>
</reference>
<organism evidence="1 2">
    <name type="scientific">Toxoplasma gondii GAB2-2007-GAL-DOM2</name>
    <dbReference type="NCBI Taxonomy" id="1130820"/>
    <lineage>
        <taxon>Eukaryota</taxon>
        <taxon>Sar</taxon>
        <taxon>Alveolata</taxon>
        <taxon>Apicomplexa</taxon>
        <taxon>Conoidasida</taxon>
        <taxon>Coccidia</taxon>
        <taxon>Eucoccidiorida</taxon>
        <taxon>Eimeriorina</taxon>
        <taxon>Sarcocystidae</taxon>
        <taxon>Toxoplasma</taxon>
    </lineage>
</organism>
<name>A0A086KNS6_TOXGO</name>
<gene>
    <name evidence="1" type="ORF">TGDOM2_357980</name>
</gene>
<dbReference type="VEuPathDB" id="ToxoDB:TGDOM2_357980"/>
<proteinExistence type="predicted"/>
<dbReference type="Proteomes" id="UP000028837">
    <property type="component" value="Unassembled WGS sequence"/>
</dbReference>
<accession>A0A086KNS6</accession>
<evidence type="ECO:0000313" key="1">
    <source>
        <dbReference type="EMBL" id="KFG46044.1"/>
    </source>
</evidence>
<evidence type="ECO:0000313" key="2">
    <source>
        <dbReference type="Proteomes" id="UP000028837"/>
    </source>
</evidence>
<sequence length="207" mass="24220">MTPCFVCNKLGRPLSLPFCLSSTSEIRSSCKTLLEISFLFFVFSVNRACERLSLQSVNTGIELCKECCRFWICVFQDFVPSRLLFVLHKERMAQCLFHCRSPRWIVREESRQQILKEGHRQAKNTLAVSRCFVTEETGLYTEAPKRFCKKRRHFVRSHNDYALLPFKDEEPKALQHSVCITSGRLPDAERRIRIRFAHTDIDRIVNA</sequence>